<dbReference type="EMBL" id="LZYH01000254">
    <property type="protein sequence ID" value="OFC62363.1"/>
    <property type="molecule type" value="Genomic_DNA"/>
</dbReference>
<accession>A0A1E7Z0U9</accession>
<dbReference type="Pfam" id="PF07178">
    <property type="entry name" value="TraL"/>
    <property type="match status" value="1"/>
</dbReference>
<dbReference type="NCBIfam" id="TIGR02762">
    <property type="entry name" value="TraL_TIGR"/>
    <property type="match status" value="1"/>
</dbReference>
<dbReference type="GO" id="GO:0019867">
    <property type="term" value="C:outer membrane"/>
    <property type="evidence" value="ECO:0007669"/>
    <property type="project" value="InterPro"/>
</dbReference>
<keyword evidence="1" id="KW-0812">Transmembrane</keyword>
<keyword evidence="1" id="KW-0472">Membrane</keyword>
<dbReference type="InterPro" id="IPR009838">
    <property type="entry name" value="T4SS_TraL"/>
</dbReference>
<keyword evidence="1" id="KW-1133">Transmembrane helix</keyword>
<gene>
    <name evidence="2" type="ORF">BAE30_02250</name>
</gene>
<feature type="transmembrane region" description="Helical" evidence="1">
    <location>
        <begin position="24"/>
        <end position="54"/>
    </location>
</feature>
<name>A0A1E7Z0U9_9PROT</name>
<dbReference type="AlphaFoldDB" id="A0A1E7Z0U9"/>
<dbReference type="Proteomes" id="UP000175707">
    <property type="component" value="Unassembled WGS sequence"/>
</dbReference>
<proteinExistence type="predicted"/>
<reference evidence="2 3" key="1">
    <citation type="submission" date="2016-06" db="EMBL/GenBank/DDBJ databases">
        <title>Gene turnover analysis identifies the evolutionary adaptation of the extremophile Acidithiobacillus caldus.</title>
        <authorList>
            <person name="Zhang X."/>
        </authorList>
    </citation>
    <scope>NUCLEOTIDE SEQUENCE [LARGE SCALE GENOMIC DNA]</scope>
    <source>
        <strain evidence="2 3">S1</strain>
    </source>
</reference>
<evidence type="ECO:0000313" key="3">
    <source>
        <dbReference type="Proteomes" id="UP000175707"/>
    </source>
</evidence>
<evidence type="ECO:0000313" key="2">
    <source>
        <dbReference type="EMBL" id="OFC62363.1"/>
    </source>
</evidence>
<protein>
    <submittedName>
        <fullName evidence="2">Type IV conjugative transfer system protein TraL</fullName>
    </submittedName>
</protein>
<sequence length="92" mass="10677">MRDVDMPDMVDSPPQLLFWDLDEVIVYVFTMIIGLITRELTIMLVVGFVVVYIFSGWKMKQLDGVLAHMGYFYGVMGMNKVFKNGNIKEYIE</sequence>
<evidence type="ECO:0000256" key="1">
    <source>
        <dbReference type="SAM" id="Phobius"/>
    </source>
</evidence>
<comment type="caution">
    <text evidence="2">The sequence shown here is derived from an EMBL/GenBank/DDBJ whole genome shotgun (WGS) entry which is preliminary data.</text>
</comment>
<organism evidence="2 3">
    <name type="scientific">Acidithiobacillus caldus</name>
    <dbReference type="NCBI Taxonomy" id="33059"/>
    <lineage>
        <taxon>Bacteria</taxon>
        <taxon>Pseudomonadati</taxon>
        <taxon>Pseudomonadota</taxon>
        <taxon>Acidithiobacillia</taxon>
        <taxon>Acidithiobacillales</taxon>
        <taxon>Acidithiobacillaceae</taxon>
        <taxon>Acidithiobacillus</taxon>
    </lineage>
</organism>